<feature type="domain" description="HTH lysR-type" evidence="5">
    <location>
        <begin position="5"/>
        <end position="62"/>
    </location>
</feature>
<dbReference type="PRINTS" id="PR00039">
    <property type="entry name" value="HTHLYSR"/>
</dbReference>
<dbReference type="EMBL" id="CAADIC010000003">
    <property type="protein sequence ID" value="VFR23392.1"/>
    <property type="molecule type" value="Genomic_DNA"/>
</dbReference>
<proteinExistence type="inferred from homology"/>
<sequence>MSFVLPLLALRAFAEVGRHGSIKRAAEALGVTSGAVSQQIRQLEDRIGMPLFLRRHHKMELTEAGKSVHPKLLLAFEQIESALRTLEATRTRKTLTISTMPAFAASWLVPRLGHFTSRHPGIEVRVEASSGLVDLERDRVDIAIRHGLGNYPGLLVVPLMAPVLLPVASPALLASRALIREPADCLIWPLLQDADRMDWALWLSAHGVADDPLAERGIAFTDDYLLIRAAEAGQGLALVPQEYAREEIAAGRLVQVLDKPWPARFAYYLVTLPGAMQRPEVQAFADWLKEEAQASA</sequence>
<dbReference type="InterPro" id="IPR036388">
    <property type="entry name" value="WH-like_DNA-bd_sf"/>
</dbReference>
<dbReference type="Gene3D" id="1.10.10.10">
    <property type="entry name" value="Winged helix-like DNA-binding domain superfamily/Winged helix DNA-binding domain"/>
    <property type="match status" value="1"/>
</dbReference>
<evidence type="ECO:0000259" key="5">
    <source>
        <dbReference type="PROSITE" id="PS50931"/>
    </source>
</evidence>
<evidence type="ECO:0000313" key="6">
    <source>
        <dbReference type="EMBL" id="VFR23392.1"/>
    </source>
</evidence>
<dbReference type="InterPro" id="IPR005119">
    <property type="entry name" value="LysR_subst-bd"/>
</dbReference>
<dbReference type="InterPro" id="IPR000847">
    <property type="entry name" value="LysR_HTH_N"/>
</dbReference>
<dbReference type="PANTHER" id="PTHR30537">
    <property type="entry name" value="HTH-TYPE TRANSCRIPTIONAL REGULATOR"/>
    <property type="match status" value="1"/>
</dbReference>
<dbReference type="FunFam" id="1.10.10.10:FF:000001">
    <property type="entry name" value="LysR family transcriptional regulator"/>
    <property type="match status" value="1"/>
</dbReference>
<dbReference type="PANTHER" id="PTHR30537:SF26">
    <property type="entry name" value="GLYCINE CLEAVAGE SYSTEM TRANSCRIPTIONAL ACTIVATOR"/>
    <property type="match status" value="1"/>
</dbReference>
<dbReference type="InterPro" id="IPR058163">
    <property type="entry name" value="LysR-type_TF_proteobact-type"/>
</dbReference>
<dbReference type="GO" id="GO:0043565">
    <property type="term" value="F:sequence-specific DNA binding"/>
    <property type="evidence" value="ECO:0007669"/>
    <property type="project" value="TreeGrafter"/>
</dbReference>
<evidence type="ECO:0000313" key="8">
    <source>
        <dbReference type="EMBL" id="VFR87412.1"/>
    </source>
</evidence>
<reference evidence="7" key="1">
    <citation type="submission" date="2019-03" db="EMBL/GenBank/DDBJ databases">
        <authorList>
            <person name="Danneels B."/>
        </authorList>
    </citation>
    <scope>NUCLEOTIDE SEQUENCE</scope>
</reference>
<evidence type="ECO:0000256" key="2">
    <source>
        <dbReference type="ARBA" id="ARBA00023015"/>
    </source>
</evidence>
<dbReference type="EMBL" id="CAADIJ010000028">
    <property type="protein sequence ID" value="VFR87412.1"/>
    <property type="molecule type" value="Genomic_DNA"/>
</dbReference>
<evidence type="ECO:0000256" key="1">
    <source>
        <dbReference type="ARBA" id="ARBA00009437"/>
    </source>
</evidence>
<dbReference type="EMBL" id="CAADIL010000003">
    <property type="protein sequence ID" value="VFR61370.1"/>
    <property type="molecule type" value="Genomic_DNA"/>
</dbReference>
<keyword evidence="4" id="KW-0804">Transcription</keyword>
<dbReference type="GO" id="GO:0006351">
    <property type="term" value="P:DNA-templated transcription"/>
    <property type="evidence" value="ECO:0007669"/>
    <property type="project" value="TreeGrafter"/>
</dbReference>
<evidence type="ECO:0000313" key="7">
    <source>
        <dbReference type="EMBL" id="VFR61370.1"/>
    </source>
</evidence>
<keyword evidence="2" id="KW-0805">Transcription regulation</keyword>
<name>A0A484SHL1_9ZZZZ</name>
<dbReference type="InterPro" id="IPR036390">
    <property type="entry name" value="WH_DNA-bd_sf"/>
</dbReference>
<dbReference type="Pfam" id="PF03466">
    <property type="entry name" value="LysR_substrate"/>
    <property type="match status" value="1"/>
</dbReference>
<dbReference type="CDD" id="cd08432">
    <property type="entry name" value="PBP2_GcdR_TrpI_HvrB_AmpR_like"/>
    <property type="match status" value="1"/>
</dbReference>
<dbReference type="SUPFAM" id="SSF46785">
    <property type="entry name" value="Winged helix' DNA-binding domain"/>
    <property type="match status" value="1"/>
</dbReference>
<accession>A0A484SHL1</accession>
<dbReference type="Gene3D" id="3.40.190.10">
    <property type="entry name" value="Periplasmic binding protein-like II"/>
    <property type="match status" value="2"/>
</dbReference>
<protein>
    <submittedName>
        <fullName evidence="7">Glycine cleavage system transcriptional activator GcvA</fullName>
    </submittedName>
</protein>
<comment type="similarity">
    <text evidence="1">Belongs to the LysR transcriptional regulatory family.</text>
</comment>
<dbReference type="GO" id="GO:0003700">
    <property type="term" value="F:DNA-binding transcription factor activity"/>
    <property type="evidence" value="ECO:0007669"/>
    <property type="project" value="InterPro"/>
</dbReference>
<dbReference type="Pfam" id="PF00126">
    <property type="entry name" value="HTH_1"/>
    <property type="match status" value="1"/>
</dbReference>
<dbReference type="NCBIfam" id="NF008352">
    <property type="entry name" value="PRK11139.1"/>
    <property type="match status" value="1"/>
</dbReference>
<organism evidence="7">
    <name type="scientific">plant metagenome</name>
    <dbReference type="NCBI Taxonomy" id="1297885"/>
    <lineage>
        <taxon>unclassified sequences</taxon>
        <taxon>metagenomes</taxon>
        <taxon>organismal metagenomes</taxon>
    </lineage>
</organism>
<evidence type="ECO:0000256" key="3">
    <source>
        <dbReference type="ARBA" id="ARBA00023125"/>
    </source>
</evidence>
<dbReference type="SUPFAM" id="SSF53850">
    <property type="entry name" value="Periplasmic binding protein-like II"/>
    <property type="match status" value="1"/>
</dbReference>
<evidence type="ECO:0000256" key="4">
    <source>
        <dbReference type="ARBA" id="ARBA00023163"/>
    </source>
</evidence>
<dbReference type="AlphaFoldDB" id="A0A484SHL1"/>
<dbReference type="PROSITE" id="PS50931">
    <property type="entry name" value="HTH_LYSR"/>
    <property type="match status" value="1"/>
</dbReference>
<keyword evidence="3" id="KW-0238">DNA-binding</keyword>
<gene>
    <name evidence="6" type="ORF">ANDA3_1129</name>
    <name evidence="7" type="ORF">DAR2_0999</name>
    <name evidence="8" type="ORF">DAR3_0996</name>
</gene>